<accession>A0ABU1MLG2</accession>
<protein>
    <recommendedName>
        <fullName evidence="4">LTXXQ motif family protein</fullName>
    </recommendedName>
</protein>
<dbReference type="EMBL" id="JAVDRD010000004">
    <property type="protein sequence ID" value="MDR6511107.1"/>
    <property type="molecule type" value="Genomic_DNA"/>
</dbReference>
<sequence length="142" mass="15339">MKTIRIAAIMAAALTIGGTAAQTAQAQAWGGYNQGYGGQGYGGGYYGGGGDWQGRRMAFICSGQRAHGLEARLRHEVDEGDIDPRQAGRIHDAIDDLEGRQRNECGEGDWRSVNRIAMRYDRIEGWINASAHQGGGWGGRGW</sequence>
<reference evidence="2 3" key="1">
    <citation type="submission" date="2023-07" db="EMBL/GenBank/DDBJ databases">
        <title>Sorghum-associated microbial communities from plants grown in Nebraska, USA.</title>
        <authorList>
            <person name="Schachtman D."/>
        </authorList>
    </citation>
    <scope>NUCLEOTIDE SEQUENCE [LARGE SCALE GENOMIC DNA]</scope>
    <source>
        <strain evidence="2 3">DS1027</strain>
    </source>
</reference>
<name>A0ABU1MLG2_9SPHN</name>
<gene>
    <name evidence="2" type="ORF">J2792_001979</name>
</gene>
<proteinExistence type="predicted"/>
<organism evidence="2 3">
    <name type="scientific">Novosphingobium capsulatum</name>
    <dbReference type="NCBI Taxonomy" id="13688"/>
    <lineage>
        <taxon>Bacteria</taxon>
        <taxon>Pseudomonadati</taxon>
        <taxon>Pseudomonadota</taxon>
        <taxon>Alphaproteobacteria</taxon>
        <taxon>Sphingomonadales</taxon>
        <taxon>Sphingomonadaceae</taxon>
        <taxon>Novosphingobium</taxon>
    </lineage>
</organism>
<dbReference type="Proteomes" id="UP001184150">
    <property type="component" value="Unassembled WGS sequence"/>
</dbReference>
<keyword evidence="1" id="KW-0732">Signal</keyword>
<feature type="signal peptide" evidence="1">
    <location>
        <begin position="1"/>
        <end position="26"/>
    </location>
</feature>
<evidence type="ECO:0008006" key="4">
    <source>
        <dbReference type="Google" id="ProtNLM"/>
    </source>
</evidence>
<evidence type="ECO:0000256" key="1">
    <source>
        <dbReference type="SAM" id="SignalP"/>
    </source>
</evidence>
<feature type="chain" id="PRO_5046864659" description="LTXXQ motif family protein" evidence="1">
    <location>
        <begin position="27"/>
        <end position="142"/>
    </location>
</feature>
<comment type="caution">
    <text evidence="2">The sequence shown here is derived from an EMBL/GenBank/DDBJ whole genome shotgun (WGS) entry which is preliminary data.</text>
</comment>
<evidence type="ECO:0000313" key="2">
    <source>
        <dbReference type="EMBL" id="MDR6511107.1"/>
    </source>
</evidence>
<keyword evidence="3" id="KW-1185">Reference proteome</keyword>
<dbReference type="RefSeq" id="WP_062784264.1">
    <property type="nucleotide sequence ID" value="NZ_CP140001.1"/>
</dbReference>
<evidence type="ECO:0000313" key="3">
    <source>
        <dbReference type="Proteomes" id="UP001184150"/>
    </source>
</evidence>